<reference evidence="2" key="1">
    <citation type="journal article" date="2019" name="Int. J. Syst. Evol. Microbiol.">
        <title>The Global Catalogue of Microorganisms (GCM) 10K type strain sequencing project: providing services to taxonomists for standard genome sequencing and annotation.</title>
        <authorList>
            <consortium name="The Broad Institute Genomics Platform"/>
            <consortium name="The Broad Institute Genome Sequencing Center for Infectious Disease"/>
            <person name="Wu L."/>
            <person name="Ma J."/>
        </authorList>
    </citation>
    <scope>NUCLEOTIDE SEQUENCE [LARGE SCALE GENOMIC DNA]</scope>
    <source>
        <strain evidence="2">KCTC 52165</strain>
    </source>
</reference>
<dbReference type="Proteomes" id="UP001595583">
    <property type="component" value="Unassembled WGS sequence"/>
</dbReference>
<evidence type="ECO:0000313" key="1">
    <source>
        <dbReference type="EMBL" id="MFC3205620.1"/>
    </source>
</evidence>
<dbReference type="Gene3D" id="3.40.50.620">
    <property type="entry name" value="HUPs"/>
    <property type="match status" value="1"/>
</dbReference>
<evidence type="ECO:0000313" key="2">
    <source>
        <dbReference type="Proteomes" id="UP001595583"/>
    </source>
</evidence>
<organism evidence="1 2">
    <name type="scientific">Aquamicrobium soli</name>
    <dbReference type="NCBI Taxonomy" id="1811518"/>
    <lineage>
        <taxon>Bacteria</taxon>
        <taxon>Pseudomonadati</taxon>
        <taxon>Pseudomonadota</taxon>
        <taxon>Alphaproteobacteria</taxon>
        <taxon>Hyphomicrobiales</taxon>
        <taxon>Phyllobacteriaceae</taxon>
        <taxon>Aquamicrobium</taxon>
    </lineage>
</organism>
<dbReference type="SUPFAM" id="SSF52402">
    <property type="entry name" value="Adenine nucleotide alpha hydrolases-like"/>
    <property type="match status" value="1"/>
</dbReference>
<name>A0ABV7K5J0_9HYPH</name>
<protein>
    <recommendedName>
        <fullName evidence="3">7-cyano-7-deazaguanine synthase</fullName>
    </recommendedName>
</protein>
<sequence length="648" mass="72481">MPRNFIVCGGVPPPVRRAGAPIFYLDIGERARPGSRIHFELLDIIQPLVDDLPAVLADALEIAAYVYSADRLVRRGNSTQSRMGEAWRRDLHFKIPVRRPDIWQTDEVCSSLTRALGFLSEDDFSFEFVAGRDTSGLQLYLGYSDPAARKIIPDEVLLFSGGLDSLAGAVAGLIGKHKKLILVSHRSATHVAKHQTELVQELRNRTAPRSLDHVSLRVHKGDAEPVEFTQRTRSFLFYTLGMAVARMHDIDTLNVAENGVTTFNIPIAENVLGSRASRTTHPRVLAQFSELFSLILERPAKIVNRNLWHTKYELVTSIAENDCADLIPQSTSCASVRNLSMSGKPCGVCSQCVERRFSILAAGLDGCESPDDYEVDPFIGAHKRRHDVTYAEQYVLRSRRFASISRDAFLAEYGEVFRALPYLPGPPDQNAGAIYDLHRRHGAAAIEVLNKQLREHSDLDGLLDLPPTSLLAMVQSSMSIDFETRDPIKNAPKPSAEAALDRTPVKHHQFMLAVDAKKKRILLSGGASLAGKSYELIVKMVDLRRREIAEELPADDYEFIMTTSLCKELKIEEPSLRRRVYRIRSEIEKQFSASLGYTPDQNDVVESNRWNGYRINPYVILVSPGQIQSSRKMSRKTSVGVTHSIDTH</sequence>
<comment type="caution">
    <text evidence="1">The sequence shown here is derived from an EMBL/GenBank/DDBJ whole genome shotgun (WGS) entry which is preliminary data.</text>
</comment>
<proteinExistence type="predicted"/>
<dbReference type="InterPro" id="IPR014729">
    <property type="entry name" value="Rossmann-like_a/b/a_fold"/>
</dbReference>
<dbReference type="EMBL" id="JBHRTK010000006">
    <property type="protein sequence ID" value="MFC3205620.1"/>
    <property type="molecule type" value="Genomic_DNA"/>
</dbReference>
<evidence type="ECO:0008006" key="3">
    <source>
        <dbReference type="Google" id="ProtNLM"/>
    </source>
</evidence>
<keyword evidence="2" id="KW-1185">Reference proteome</keyword>
<gene>
    <name evidence="1" type="ORF">ACFOHJ_05295</name>
</gene>
<accession>A0ABV7K5J0</accession>
<dbReference type="RefSeq" id="WP_378219255.1">
    <property type="nucleotide sequence ID" value="NZ_JBHRTK010000006.1"/>
</dbReference>